<dbReference type="RefSeq" id="WP_011445189.1">
    <property type="nucleotide sequence ID" value="NC_007794.1"/>
</dbReference>
<keyword evidence="5 13" id="KW-0963">Cytoplasm</keyword>
<dbReference type="GO" id="GO:0006260">
    <property type="term" value="P:DNA replication"/>
    <property type="evidence" value="ECO:0007669"/>
    <property type="project" value="UniProtKB-KW"/>
</dbReference>
<feature type="domain" description="Polymerase/histidinol phosphatase N-terminal" evidence="15">
    <location>
        <begin position="8"/>
        <end position="80"/>
    </location>
</feature>
<proteinExistence type="inferred from homology"/>
<dbReference type="GO" id="GO:0003676">
    <property type="term" value="F:nucleic acid binding"/>
    <property type="evidence" value="ECO:0007669"/>
    <property type="project" value="InterPro"/>
</dbReference>
<dbReference type="InterPro" id="IPR004365">
    <property type="entry name" value="NA-bd_OB_tRNA"/>
</dbReference>
<dbReference type="PANTHER" id="PTHR32294:SF4">
    <property type="entry name" value="ERROR-PRONE DNA POLYMERASE"/>
    <property type="match status" value="1"/>
</dbReference>
<name>Q2G844_NOVAD</name>
<dbReference type="InterPro" id="IPR040982">
    <property type="entry name" value="DNA_pol3_finger"/>
</dbReference>
<evidence type="ECO:0000256" key="8">
    <source>
        <dbReference type="ARBA" id="ARBA00022705"/>
    </source>
</evidence>
<dbReference type="Gene3D" id="2.40.50.140">
    <property type="entry name" value="Nucleic acid-binding proteins"/>
    <property type="match status" value="1"/>
</dbReference>
<dbReference type="HOGENOM" id="CLU_001600_4_0_5"/>
<dbReference type="Pfam" id="PF17657">
    <property type="entry name" value="DNA_pol3_finger"/>
    <property type="match status" value="1"/>
</dbReference>
<dbReference type="KEGG" id="nar:Saro_1538"/>
<evidence type="ECO:0000256" key="10">
    <source>
        <dbReference type="ARBA" id="ARBA00022932"/>
    </source>
</evidence>
<accession>Q2G844</accession>
<dbReference type="Gene3D" id="1.10.150.870">
    <property type="match status" value="1"/>
</dbReference>
<evidence type="ECO:0000256" key="1">
    <source>
        <dbReference type="ARBA" id="ARBA00004496"/>
    </source>
</evidence>
<keyword evidence="7 13" id="KW-0548">Nucleotidyltransferase</keyword>
<protein>
    <recommendedName>
        <fullName evidence="4 13">Error-prone DNA polymerase</fullName>
        <ecNumber evidence="3 13">2.7.7.7</ecNumber>
    </recommendedName>
</protein>
<evidence type="ECO:0000256" key="2">
    <source>
        <dbReference type="ARBA" id="ARBA00007391"/>
    </source>
</evidence>
<evidence type="ECO:0000256" key="4">
    <source>
        <dbReference type="ARBA" id="ARBA00017273"/>
    </source>
</evidence>
<evidence type="ECO:0000259" key="15">
    <source>
        <dbReference type="SMART" id="SM00481"/>
    </source>
</evidence>
<dbReference type="Gene3D" id="3.20.20.140">
    <property type="entry name" value="Metal-dependent hydrolases"/>
    <property type="match status" value="1"/>
</dbReference>
<dbReference type="Pfam" id="PF07733">
    <property type="entry name" value="DNA_pol3_alpha"/>
    <property type="match status" value="1"/>
</dbReference>
<dbReference type="CDD" id="cd07434">
    <property type="entry name" value="PHP_PolIIIA_DnaE2"/>
    <property type="match status" value="1"/>
</dbReference>
<comment type="function">
    <text evidence="13">DNA polymerase involved in damage-induced mutagenesis and translesion synthesis (TLS). It is not the major replicative DNA polymerase.</text>
</comment>
<comment type="similarity">
    <text evidence="2 13">Belongs to the DNA polymerase type-C family. DnaE2 subfamily.</text>
</comment>
<dbReference type="InterPro" id="IPR023073">
    <property type="entry name" value="DnaE2"/>
</dbReference>
<feature type="compositionally biased region" description="Basic and acidic residues" evidence="14">
    <location>
        <begin position="1045"/>
        <end position="1055"/>
    </location>
</feature>
<dbReference type="GO" id="GO:0006281">
    <property type="term" value="P:DNA repair"/>
    <property type="evidence" value="ECO:0007669"/>
    <property type="project" value="UniProtKB-UniRule"/>
</dbReference>
<dbReference type="InterPro" id="IPR004805">
    <property type="entry name" value="DnaE2/DnaE/PolC"/>
</dbReference>
<keyword evidence="6 13" id="KW-0808">Transferase</keyword>
<evidence type="ECO:0000256" key="3">
    <source>
        <dbReference type="ARBA" id="ARBA00012417"/>
    </source>
</evidence>
<evidence type="ECO:0000313" key="17">
    <source>
        <dbReference type="Proteomes" id="UP000009134"/>
    </source>
</evidence>
<dbReference type="SMART" id="SM00481">
    <property type="entry name" value="POLIIIAc"/>
    <property type="match status" value="1"/>
</dbReference>
<keyword evidence="17" id="KW-1185">Reference proteome</keyword>
<evidence type="ECO:0000256" key="14">
    <source>
        <dbReference type="SAM" id="MobiDB-lite"/>
    </source>
</evidence>
<dbReference type="InterPro" id="IPR003141">
    <property type="entry name" value="Pol/His_phosphatase_N"/>
</dbReference>
<evidence type="ECO:0000256" key="5">
    <source>
        <dbReference type="ARBA" id="ARBA00022490"/>
    </source>
</evidence>
<evidence type="ECO:0000256" key="11">
    <source>
        <dbReference type="ARBA" id="ARBA00023204"/>
    </source>
</evidence>
<dbReference type="InterPro" id="IPR011708">
    <property type="entry name" value="DNA_pol3_alpha_NTPase_dom"/>
</dbReference>
<evidence type="ECO:0000256" key="12">
    <source>
        <dbReference type="ARBA" id="ARBA00049244"/>
    </source>
</evidence>
<dbReference type="Pfam" id="PF14579">
    <property type="entry name" value="HHH_6"/>
    <property type="match status" value="1"/>
</dbReference>
<feature type="region of interest" description="Disordered" evidence="14">
    <location>
        <begin position="1045"/>
        <end position="1078"/>
    </location>
</feature>
<dbReference type="InterPro" id="IPR012340">
    <property type="entry name" value="NA-bd_OB-fold"/>
</dbReference>
<dbReference type="HAMAP" id="MF_01902">
    <property type="entry name" value="DNApol_error_prone"/>
    <property type="match status" value="1"/>
</dbReference>
<dbReference type="AlphaFoldDB" id="Q2G844"/>
<dbReference type="Proteomes" id="UP000009134">
    <property type="component" value="Chromosome"/>
</dbReference>
<dbReference type="EMBL" id="CP000248">
    <property type="protein sequence ID" value="ABD25979.1"/>
    <property type="molecule type" value="Genomic_DNA"/>
</dbReference>
<dbReference type="EC" id="2.7.7.7" evidence="3 13"/>
<dbReference type="PANTHER" id="PTHR32294">
    <property type="entry name" value="DNA POLYMERASE III SUBUNIT ALPHA"/>
    <property type="match status" value="1"/>
</dbReference>
<keyword evidence="8 13" id="KW-0235">DNA replication</keyword>
<feature type="compositionally biased region" description="Basic and acidic residues" evidence="14">
    <location>
        <begin position="1064"/>
        <end position="1078"/>
    </location>
</feature>
<evidence type="ECO:0000256" key="9">
    <source>
        <dbReference type="ARBA" id="ARBA00022763"/>
    </source>
</evidence>
<dbReference type="Pfam" id="PF01336">
    <property type="entry name" value="tRNA_anti-codon"/>
    <property type="match status" value="1"/>
</dbReference>
<comment type="subcellular location">
    <subcellularLocation>
        <location evidence="1 13">Cytoplasm</location>
    </subcellularLocation>
</comment>
<evidence type="ECO:0000256" key="6">
    <source>
        <dbReference type="ARBA" id="ARBA00022679"/>
    </source>
</evidence>
<dbReference type="NCBIfam" id="TIGR00594">
    <property type="entry name" value="polc"/>
    <property type="match status" value="1"/>
</dbReference>
<dbReference type="eggNOG" id="COG0587">
    <property type="taxonomic scope" value="Bacteria"/>
</dbReference>
<evidence type="ECO:0000313" key="16">
    <source>
        <dbReference type="EMBL" id="ABD25979.1"/>
    </source>
</evidence>
<comment type="catalytic activity">
    <reaction evidence="12 13">
        <text>DNA(n) + a 2'-deoxyribonucleoside 5'-triphosphate = DNA(n+1) + diphosphate</text>
        <dbReference type="Rhea" id="RHEA:22508"/>
        <dbReference type="Rhea" id="RHEA-COMP:17339"/>
        <dbReference type="Rhea" id="RHEA-COMP:17340"/>
        <dbReference type="ChEBI" id="CHEBI:33019"/>
        <dbReference type="ChEBI" id="CHEBI:61560"/>
        <dbReference type="ChEBI" id="CHEBI:173112"/>
        <dbReference type="EC" id="2.7.7.7"/>
    </reaction>
</comment>
<evidence type="ECO:0000256" key="13">
    <source>
        <dbReference type="HAMAP-Rule" id="MF_01902"/>
    </source>
</evidence>
<dbReference type="CDD" id="cd04485">
    <property type="entry name" value="DnaE_OBF"/>
    <property type="match status" value="1"/>
</dbReference>
<gene>
    <name evidence="13" type="primary">dnaE2</name>
    <name evidence="16" type="ordered locus">Saro_1538</name>
</gene>
<dbReference type="STRING" id="279238.Saro_1538"/>
<organism evidence="16 17">
    <name type="scientific">Novosphingobium aromaticivorans (strain ATCC 700278 / DSM 12444 / CCUG 56034 / CIP 105152 / NBRC 16084 / F199)</name>
    <dbReference type="NCBI Taxonomy" id="279238"/>
    <lineage>
        <taxon>Bacteria</taxon>
        <taxon>Pseudomonadati</taxon>
        <taxon>Pseudomonadota</taxon>
        <taxon>Alphaproteobacteria</taxon>
        <taxon>Sphingomonadales</taxon>
        <taxon>Sphingomonadaceae</taxon>
        <taxon>Novosphingobium</taxon>
    </lineage>
</organism>
<keyword evidence="10 13" id="KW-0239">DNA-directed DNA polymerase</keyword>
<dbReference type="InterPro" id="IPR029460">
    <property type="entry name" value="DNAPol_HHH"/>
</dbReference>
<dbReference type="GO" id="GO:0003887">
    <property type="term" value="F:DNA-directed DNA polymerase activity"/>
    <property type="evidence" value="ECO:0007669"/>
    <property type="project" value="UniProtKB-UniRule"/>
</dbReference>
<dbReference type="NCBIfam" id="NF004225">
    <property type="entry name" value="PRK05672.1"/>
    <property type="match status" value="1"/>
</dbReference>
<dbReference type="GO" id="GO:0005737">
    <property type="term" value="C:cytoplasm"/>
    <property type="evidence" value="ECO:0007669"/>
    <property type="project" value="UniProtKB-SubCell"/>
</dbReference>
<keyword evidence="11 13" id="KW-0234">DNA repair</keyword>
<dbReference type="GO" id="GO:0008408">
    <property type="term" value="F:3'-5' exonuclease activity"/>
    <property type="evidence" value="ECO:0007669"/>
    <property type="project" value="InterPro"/>
</dbReference>
<reference evidence="17" key="1">
    <citation type="submission" date="2006-01" db="EMBL/GenBank/DDBJ databases">
        <title>Complete sequence of Novosphingobium aromaticivorans DSM 12444.</title>
        <authorList>
            <consortium name="US DOE Joint Genome Institute"/>
            <person name="Copeland A."/>
            <person name="Lucas S."/>
            <person name="Lapidus A."/>
            <person name="Barry K."/>
            <person name="Detter J.C."/>
            <person name="Glavina T."/>
            <person name="Hammon N."/>
            <person name="Israni S."/>
            <person name="Pitluck S."/>
            <person name="Chain P."/>
            <person name="Malfatti S."/>
            <person name="Shin M."/>
            <person name="Vergez L."/>
            <person name="Schmutz J."/>
            <person name="Larimer F."/>
            <person name="Land M."/>
            <person name="Kyrpides N."/>
            <person name="Ivanova N."/>
            <person name="Fredrickson J."/>
            <person name="Balkwill D."/>
            <person name="Romine M.F."/>
            <person name="Richardson P."/>
        </authorList>
    </citation>
    <scope>NUCLEOTIDE SEQUENCE [LARGE SCALE GENOMIC DNA]</scope>
    <source>
        <strain evidence="17">ATCC 700278 / DSM 12444 / CCUG 56034 / CIP 105152 / NBRC 16084 / F199</strain>
    </source>
</reference>
<evidence type="ECO:0000256" key="7">
    <source>
        <dbReference type="ARBA" id="ARBA00022695"/>
    </source>
</evidence>
<keyword evidence="9 13" id="KW-0227">DNA damage</keyword>
<sequence>MTGSQPFAELVSATNYSFLRGASHPAQMVARAHQLGMAGLGVADRNTVAGVVRAHVGWREVGGLASGFRLAVGARLVFADGTPDVVAYPSTLRGWRRLTRLLTLGNRRAQKGDCTLYLSDLLDHADDLLLIATGHDRRVLEKLREARPGAVWLAVTMQRGGTDARRLAQAQALGAACGVPLLATCDALYDHPDARPLHDVLTCIREGVTIAEAGQRLLANAERHLKLPAEMARLFRSHPEAVTASVEILSRITFTLDDLRYEYPHEPVPEGWQPQAWLEHLVQQGGEALFPDGLPENYQAVLRQEFCLIRKKNYAYYFLTVHDIVRHARSLDPPILCQGRGSAANSLVCYFLGITPIDPVREQLLFSRFLSEMRDEPPDIDVDFEHERREEIMQYIYARYGRERAGIAATVIHYRPRSAIREVGKVLGLTEDVTARLASTIWGNWGKDVPEAYVAEAGLDIANPVVARLKALVDQLLTFPRHLSQHVGGFVLTESRLDELVPIHNAAMPDRTFIEWDKDDIDALGLMKVDILALGMLTAIRKSFDLLRRHDVADLTLASVPHDDRATYAMLKRGDSIGTFQVESRAQIAMLPRMKPDCLYDLVIQVAIVRPGPIQGGMVHPYLRRRNGEEAAVFPSPAPPHDPHELHKVLGKTLGVPLFQEQAMKLAIVAARFTPAQADGLRRAMATFRHHGTVHNYEDLLIDGMVARGYEREFAERCYEQIKGFGEYGFPESHAQAFGWLAYVSSWLKCHHPAAFTCALLNSQPMGFYAPAQLVRDAQQHGVEVRAVDVNASHWDCTLAGGKGGPFALQLGFSRIDGFRRAWAEALAQARHDGMFTSIEDVARRAEMPPQALRKLADADAFGSLASSRRDALWDVRRTPPTQLPLFAFANAPELGQEPDARLSAMPLPEEVVADYQTTRLSLKGHPMQFLRDALARKGVLSCAEANTAADGRKVRVAGVVLTRQRPGKGNAVFITIEDETGVVNALLWARDLDKQRRAVMAARLMLIEGEIQKSKEGVVHLMAARIMDRTDLLDRLTDREQVRPAVSRGDEVHRPQYPRLHAHPRDVRVLPKSRDFR</sequence>